<gene>
    <name evidence="2" type="ORF">PAXRUDRAFT_835370</name>
</gene>
<dbReference type="STRING" id="930991.A0A0D0D7Y0"/>
<evidence type="ECO:0000313" key="2">
    <source>
        <dbReference type="EMBL" id="KIK76414.1"/>
    </source>
</evidence>
<reference evidence="2 3" key="1">
    <citation type="submission" date="2014-04" db="EMBL/GenBank/DDBJ databases">
        <authorList>
            <consortium name="DOE Joint Genome Institute"/>
            <person name="Kuo A."/>
            <person name="Kohler A."/>
            <person name="Jargeat P."/>
            <person name="Nagy L.G."/>
            <person name="Floudas D."/>
            <person name="Copeland A."/>
            <person name="Barry K.W."/>
            <person name="Cichocki N."/>
            <person name="Veneault-Fourrey C."/>
            <person name="LaButti K."/>
            <person name="Lindquist E.A."/>
            <person name="Lipzen A."/>
            <person name="Lundell T."/>
            <person name="Morin E."/>
            <person name="Murat C."/>
            <person name="Sun H."/>
            <person name="Tunlid A."/>
            <person name="Henrissat B."/>
            <person name="Grigoriev I.V."/>
            <person name="Hibbett D.S."/>
            <person name="Martin F."/>
            <person name="Nordberg H.P."/>
            <person name="Cantor M.N."/>
            <person name="Hua S.X."/>
        </authorList>
    </citation>
    <scope>NUCLEOTIDE SEQUENCE [LARGE SCALE GENOMIC DNA]</scope>
    <source>
        <strain evidence="2 3">Ve08.2h10</strain>
    </source>
</reference>
<dbReference type="EMBL" id="KN827504">
    <property type="protein sequence ID" value="KIK76414.1"/>
    <property type="molecule type" value="Genomic_DNA"/>
</dbReference>
<keyword evidence="3" id="KW-1185">Reference proteome</keyword>
<evidence type="ECO:0000313" key="3">
    <source>
        <dbReference type="Proteomes" id="UP000054538"/>
    </source>
</evidence>
<dbReference type="Gene3D" id="3.40.50.1010">
    <property type="entry name" value="5'-nuclease"/>
    <property type="match status" value="1"/>
</dbReference>
<reference evidence="3" key="2">
    <citation type="submission" date="2015-01" db="EMBL/GenBank/DDBJ databases">
        <title>Evolutionary Origins and Diversification of the Mycorrhizal Mutualists.</title>
        <authorList>
            <consortium name="DOE Joint Genome Institute"/>
            <consortium name="Mycorrhizal Genomics Consortium"/>
            <person name="Kohler A."/>
            <person name="Kuo A."/>
            <person name="Nagy L.G."/>
            <person name="Floudas D."/>
            <person name="Copeland A."/>
            <person name="Barry K.W."/>
            <person name="Cichocki N."/>
            <person name="Veneault-Fourrey C."/>
            <person name="LaButti K."/>
            <person name="Lindquist E.A."/>
            <person name="Lipzen A."/>
            <person name="Lundell T."/>
            <person name="Morin E."/>
            <person name="Murat C."/>
            <person name="Riley R."/>
            <person name="Ohm R."/>
            <person name="Sun H."/>
            <person name="Tunlid A."/>
            <person name="Henrissat B."/>
            <person name="Grigoriev I.V."/>
            <person name="Hibbett D.S."/>
            <person name="Martin F."/>
        </authorList>
    </citation>
    <scope>NUCLEOTIDE SEQUENCE [LARGE SCALE GENOMIC DNA]</scope>
    <source>
        <strain evidence="3">Ve08.2h10</strain>
    </source>
</reference>
<dbReference type="GO" id="GO:0017108">
    <property type="term" value="F:5'-flap endonuclease activity"/>
    <property type="evidence" value="ECO:0007669"/>
    <property type="project" value="TreeGrafter"/>
</dbReference>
<dbReference type="HOGENOM" id="CLU_007575_3_1_1"/>
<dbReference type="PANTHER" id="PTHR11081:SF75">
    <property type="entry name" value="ENDONUCLEASE, PUTATIVE (AFU_ORTHOLOGUE AFUA_3G13260)-RELATED"/>
    <property type="match status" value="1"/>
</dbReference>
<dbReference type="AlphaFoldDB" id="A0A0D0D7Y0"/>
<protein>
    <recommendedName>
        <fullName evidence="1">XPG-I domain-containing protein</fullName>
    </recommendedName>
</protein>
<dbReference type="GO" id="GO:0006974">
    <property type="term" value="P:DNA damage response"/>
    <property type="evidence" value="ECO:0007669"/>
    <property type="project" value="UniProtKB-ARBA"/>
</dbReference>
<feature type="domain" description="XPG-I" evidence="1">
    <location>
        <begin position="162"/>
        <end position="244"/>
    </location>
</feature>
<dbReference type="InterPro" id="IPR006086">
    <property type="entry name" value="XPG-I_dom"/>
</dbReference>
<dbReference type="Pfam" id="PF00867">
    <property type="entry name" value="XPG_I"/>
    <property type="match status" value="1"/>
</dbReference>
<dbReference type="InParanoid" id="A0A0D0D7Y0"/>
<dbReference type="InterPro" id="IPR006084">
    <property type="entry name" value="XPG/Rad2"/>
</dbReference>
<proteinExistence type="predicted"/>
<organism evidence="2 3">
    <name type="scientific">Paxillus rubicundulus Ve08.2h10</name>
    <dbReference type="NCBI Taxonomy" id="930991"/>
    <lineage>
        <taxon>Eukaryota</taxon>
        <taxon>Fungi</taxon>
        <taxon>Dikarya</taxon>
        <taxon>Basidiomycota</taxon>
        <taxon>Agaricomycotina</taxon>
        <taxon>Agaricomycetes</taxon>
        <taxon>Agaricomycetidae</taxon>
        <taxon>Boletales</taxon>
        <taxon>Paxilineae</taxon>
        <taxon>Paxillaceae</taxon>
        <taxon>Paxillus</taxon>
    </lineage>
</organism>
<dbReference type="PANTHER" id="PTHR11081">
    <property type="entry name" value="FLAP ENDONUCLEASE FAMILY MEMBER"/>
    <property type="match status" value="1"/>
</dbReference>
<evidence type="ECO:0000259" key="1">
    <source>
        <dbReference type="Pfam" id="PF00867"/>
    </source>
</evidence>
<dbReference type="PRINTS" id="PR00853">
    <property type="entry name" value="XPGRADSUPER"/>
</dbReference>
<dbReference type="SUPFAM" id="SSF88723">
    <property type="entry name" value="PIN domain-like"/>
    <property type="match status" value="1"/>
</dbReference>
<name>A0A0D0D7Y0_9AGAM</name>
<dbReference type="Proteomes" id="UP000054538">
    <property type="component" value="Unassembled WGS sequence"/>
</dbReference>
<dbReference type="InterPro" id="IPR029060">
    <property type="entry name" value="PIN-like_dom_sf"/>
</dbReference>
<dbReference type="OrthoDB" id="2678758at2759"/>
<sequence>MQPQWQVFASKQGGHPYTTGIAMQGQEARQCLHCPKYVIISPINTLSAICRLQVPTSTRSHTPLVETPIYYCGHALQHDHRQGVVPLCCACHQLPSQSSDMGIQGLWPILSRAAKKQSLVEYAANEVFHPRNSPNGGLKLLMIGGPHWLSRGFQELLDAFGFWWCEAPGKAKAELATLTQRGLIDMALTMDNDVLIFGATCVTHCPDDPQHFDNIKIYTEGAVMGCICLMHADLIFMALIGGGDYDIGDDVLTQEGIQGCGIKIAHCLSQYKLGGALWDAFTTMPDQEFTHFLYDGLLGWKYTKLASMIPNSFPNPAMLQSYASPLTTFSVGSENPAGSLFPYLIESQQPDLGVLATFCDWHFGCEGDAIITKMRVTIWEGATLLKKPGDHAVFKSVFKFVHQTVMDTTGLKLVVFKLQYHGRQFADAVWAALSLPPSEIISKLDGPKGKELVFLTLPACVIEYTLPADAQCFTEQCTEKMLALDAGHKAQERVKACAFMWDAGPESLPVPSGSQVSQST</sequence>
<accession>A0A0D0D7Y0</accession>